<dbReference type="OrthoDB" id="3046222at2759"/>
<dbReference type="EMBL" id="ML178857">
    <property type="protein sequence ID" value="TFK96619.1"/>
    <property type="molecule type" value="Genomic_DNA"/>
</dbReference>
<protein>
    <recommendedName>
        <fullName evidence="3">MULE transposase domain-containing protein</fullName>
    </recommendedName>
</protein>
<reference evidence="1 2" key="1">
    <citation type="journal article" date="2019" name="Nat. Ecol. Evol.">
        <title>Megaphylogeny resolves global patterns of mushroom evolution.</title>
        <authorList>
            <person name="Varga T."/>
            <person name="Krizsan K."/>
            <person name="Foldi C."/>
            <person name="Dima B."/>
            <person name="Sanchez-Garcia M."/>
            <person name="Sanchez-Ramirez S."/>
            <person name="Szollosi G.J."/>
            <person name="Szarkandi J.G."/>
            <person name="Papp V."/>
            <person name="Albert L."/>
            <person name="Andreopoulos W."/>
            <person name="Angelini C."/>
            <person name="Antonin V."/>
            <person name="Barry K.W."/>
            <person name="Bougher N.L."/>
            <person name="Buchanan P."/>
            <person name="Buyck B."/>
            <person name="Bense V."/>
            <person name="Catcheside P."/>
            <person name="Chovatia M."/>
            <person name="Cooper J."/>
            <person name="Damon W."/>
            <person name="Desjardin D."/>
            <person name="Finy P."/>
            <person name="Geml J."/>
            <person name="Haridas S."/>
            <person name="Hughes K."/>
            <person name="Justo A."/>
            <person name="Karasinski D."/>
            <person name="Kautmanova I."/>
            <person name="Kiss B."/>
            <person name="Kocsube S."/>
            <person name="Kotiranta H."/>
            <person name="LaButti K.M."/>
            <person name="Lechner B.E."/>
            <person name="Liimatainen K."/>
            <person name="Lipzen A."/>
            <person name="Lukacs Z."/>
            <person name="Mihaltcheva S."/>
            <person name="Morgado L.N."/>
            <person name="Niskanen T."/>
            <person name="Noordeloos M.E."/>
            <person name="Ohm R.A."/>
            <person name="Ortiz-Santana B."/>
            <person name="Ovrebo C."/>
            <person name="Racz N."/>
            <person name="Riley R."/>
            <person name="Savchenko A."/>
            <person name="Shiryaev A."/>
            <person name="Soop K."/>
            <person name="Spirin V."/>
            <person name="Szebenyi C."/>
            <person name="Tomsovsky M."/>
            <person name="Tulloss R.E."/>
            <person name="Uehling J."/>
            <person name="Grigoriev I.V."/>
            <person name="Vagvolgyi C."/>
            <person name="Papp T."/>
            <person name="Martin F.M."/>
            <person name="Miettinen O."/>
            <person name="Hibbett D.S."/>
            <person name="Nagy L.G."/>
        </authorList>
    </citation>
    <scope>NUCLEOTIDE SEQUENCE [LARGE SCALE GENOMIC DNA]</scope>
    <source>
        <strain evidence="1 2">CBS 309.79</strain>
    </source>
</reference>
<evidence type="ECO:0008006" key="3">
    <source>
        <dbReference type="Google" id="ProtNLM"/>
    </source>
</evidence>
<proteinExistence type="predicted"/>
<dbReference type="STRING" id="1884261.A0A5C3Q6F6"/>
<gene>
    <name evidence="1" type="ORF">BDV98DRAFT_515367</name>
</gene>
<organism evidence="1 2">
    <name type="scientific">Pterulicium gracile</name>
    <dbReference type="NCBI Taxonomy" id="1884261"/>
    <lineage>
        <taxon>Eukaryota</taxon>
        <taxon>Fungi</taxon>
        <taxon>Dikarya</taxon>
        <taxon>Basidiomycota</taxon>
        <taxon>Agaricomycotina</taxon>
        <taxon>Agaricomycetes</taxon>
        <taxon>Agaricomycetidae</taxon>
        <taxon>Agaricales</taxon>
        <taxon>Pleurotineae</taxon>
        <taxon>Pterulaceae</taxon>
        <taxon>Pterulicium</taxon>
    </lineage>
</organism>
<name>A0A5C3Q6F6_9AGAR</name>
<evidence type="ECO:0000313" key="1">
    <source>
        <dbReference type="EMBL" id="TFK96619.1"/>
    </source>
</evidence>
<evidence type="ECO:0000313" key="2">
    <source>
        <dbReference type="Proteomes" id="UP000305067"/>
    </source>
</evidence>
<keyword evidence="2" id="KW-1185">Reference proteome</keyword>
<sequence>MRERLSEVLRVEEQVHGLVSDAAHKIFKDRSKLLITTSSYSPIIKRWLPVLYSFNNGGTIEHFRHHFLTLFRSLVRQPSHACTTHILLNRSLILLLLREGFILAYIDLHLESSHEKRSRQLRDAAKQCLKGCQEHLRAAVSQIIALLAFDRFDELQAAVAEFYKAFPSCSKWLGWWLNDARAHMLFKAVTDMLPGTWNLAPHTTNAQESQHSMMRCSIGYDNEVFAGWRGLC</sequence>
<accession>A0A5C3Q6F6</accession>
<dbReference type="Proteomes" id="UP000305067">
    <property type="component" value="Unassembled WGS sequence"/>
</dbReference>
<dbReference type="AlphaFoldDB" id="A0A5C3Q6F6"/>